<keyword evidence="1" id="KW-0812">Transmembrane</keyword>
<feature type="transmembrane region" description="Helical" evidence="1">
    <location>
        <begin position="398"/>
        <end position="417"/>
    </location>
</feature>
<organism evidence="2 3">
    <name type="scientific">Metallosphaera yellowstonensis MK1</name>
    <dbReference type="NCBI Taxonomy" id="671065"/>
    <lineage>
        <taxon>Archaea</taxon>
        <taxon>Thermoproteota</taxon>
        <taxon>Thermoprotei</taxon>
        <taxon>Sulfolobales</taxon>
        <taxon>Sulfolobaceae</taxon>
        <taxon>Metallosphaera</taxon>
    </lineage>
</organism>
<dbReference type="eggNOG" id="arCOG07183">
    <property type="taxonomic scope" value="Archaea"/>
</dbReference>
<feature type="transmembrane region" description="Helical" evidence="1">
    <location>
        <begin position="115"/>
        <end position="132"/>
    </location>
</feature>
<evidence type="ECO:0000313" key="2">
    <source>
        <dbReference type="EMBL" id="EHP69231.1"/>
    </source>
</evidence>
<dbReference type="EMBL" id="JH597768">
    <property type="protein sequence ID" value="EHP69231.1"/>
    <property type="molecule type" value="Genomic_DNA"/>
</dbReference>
<evidence type="ECO:0000313" key="3">
    <source>
        <dbReference type="Proteomes" id="UP000003980"/>
    </source>
</evidence>
<feature type="transmembrane region" description="Helical" evidence="1">
    <location>
        <begin position="82"/>
        <end position="103"/>
    </location>
</feature>
<name>H2C604_9CREN</name>
<protein>
    <recommendedName>
        <fullName evidence="4">Membrane protein involved in the export of O-antigen and teichoic acid</fullName>
    </recommendedName>
</protein>
<feature type="transmembrane region" description="Helical" evidence="1">
    <location>
        <begin position="39"/>
        <end position="61"/>
    </location>
</feature>
<feature type="transmembrane region" description="Helical" evidence="1">
    <location>
        <begin position="286"/>
        <end position="306"/>
    </location>
</feature>
<evidence type="ECO:0000256" key="1">
    <source>
        <dbReference type="SAM" id="Phobius"/>
    </source>
</evidence>
<feature type="transmembrane region" description="Helical" evidence="1">
    <location>
        <begin position="12"/>
        <end position="33"/>
    </location>
</feature>
<feature type="transmembrane region" description="Helical" evidence="1">
    <location>
        <begin position="212"/>
        <end position="235"/>
    </location>
</feature>
<proteinExistence type="predicted"/>
<dbReference type="Proteomes" id="UP000003980">
    <property type="component" value="Unassembled WGS sequence"/>
</dbReference>
<dbReference type="STRING" id="671065.MetMK1DRAFT_00019770"/>
<feature type="transmembrane region" description="Helical" evidence="1">
    <location>
        <begin position="471"/>
        <end position="489"/>
    </location>
</feature>
<keyword evidence="1" id="KW-0472">Membrane</keyword>
<keyword evidence="3" id="KW-1185">Reference proteome</keyword>
<feature type="transmembrane region" description="Helical" evidence="1">
    <location>
        <begin position="437"/>
        <end position="459"/>
    </location>
</feature>
<keyword evidence="1" id="KW-1133">Transmembrane helix</keyword>
<feature type="transmembrane region" description="Helical" evidence="1">
    <location>
        <begin position="173"/>
        <end position="192"/>
    </location>
</feature>
<dbReference type="AlphaFoldDB" id="H2C604"/>
<feature type="transmembrane region" description="Helical" evidence="1">
    <location>
        <begin position="356"/>
        <end position="378"/>
    </location>
</feature>
<feature type="transmembrane region" description="Helical" evidence="1">
    <location>
        <begin position="144"/>
        <end position="167"/>
    </location>
</feature>
<gene>
    <name evidence="2" type="ORF">MetMK1DRAFT_00019770</name>
</gene>
<dbReference type="OrthoDB" id="43802at2157"/>
<dbReference type="HOGENOM" id="CLU_556249_0_0_2"/>
<dbReference type="RefSeq" id="WP_009073060.1">
    <property type="nucleotide sequence ID" value="NZ_JH597768.1"/>
</dbReference>
<accession>H2C604</accession>
<sequence length="506" mass="55479">MPDRRPGIARIGIFSVGLRLLGSPISFIFSVLVARYLSAISITTFGAWQFIFVLVTGYFTIPGDLFSNITSRYTAEGKPVGGILLFNLISASISSFTYLALVPYFVSISNYREPFFFYIGVLMIFMIYLYKASSSISTGRGPRVNAISALAFQLVRLSAGIYAMYLLRLSIEAVILAYSLGYLAQILINLLFVKANFSVDFKVATTAVKKSIVFIIPYIQYILEATLVWVAIFLVRDTVPASYFESAVIVSNLVAWSTASIGGLVNKLGESKDPSLLETSLKLFSLAGSLFLLVSLVDGLPLLSILRPEYVAAYLSVIILSVSNLMRGFFQVFYTGVFMSDESLGVTSRGELRGRVARLASTNSLFSLVGVTSSVLTMLFLNEISNRFPPLFLPNMEIALLSASMSLGVALNSMFILYTSMRSAKEVYSLKIPVREIIVPIVSALVIGIVLGFSNFVSINPRGFINDVEVLSYRVLAGVVPFIVLNLSLNPYARLLIKKAFQSLSL</sequence>
<evidence type="ECO:0008006" key="4">
    <source>
        <dbReference type="Google" id="ProtNLM"/>
    </source>
</evidence>
<reference evidence="2 3" key="1">
    <citation type="submission" date="2012-01" db="EMBL/GenBank/DDBJ databases">
        <title>Improved High-Quality Draft sequence of Metallosphaera yellowstonensis MK1.</title>
        <authorList>
            <consortium name="US DOE Joint Genome Institute"/>
            <person name="Lucas S."/>
            <person name="Han J."/>
            <person name="Cheng J.-F."/>
            <person name="Goodwin L."/>
            <person name="Pitluck S."/>
            <person name="Peters L."/>
            <person name="Teshima H."/>
            <person name="Detter J.C."/>
            <person name="Han C."/>
            <person name="Tapia R."/>
            <person name="Land M."/>
            <person name="Hauser L."/>
            <person name="Kyrpides N."/>
            <person name="Kozubal M."/>
            <person name="Macur R.E."/>
            <person name="Jay Z."/>
            <person name="Inskeep W."/>
            <person name="Woyke T."/>
        </authorList>
    </citation>
    <scope>NUCLEOTIDE SEQUENCE [LARGE SCALE GENOMIC DNA]</scope>
    <source>
        <strain evidence="2 3">MK1</strain>
    </source>
</reference>